<accession>A0A8S5NLT9</accession>
<reference evidence="1" key="1">
    <citation type="journal article" date="2021" name="Proc. Natl. Acad. Sci. U.S.A.">
        <title>A Catalog of Tens of Thousands of Viruses from Human Metagenomes Reveals Hidden Associations with Chronic Diseases.</title>
        <authorList>
            <person name="Tisza M.J."/>
            <person name="Buck C.B."/>
        </authorList>
    </citation>
    <scope>NUCLEOTIDE SEQUENCE</scope>
    <source>
        <strain evidence="1">CtQU013</strain>
    </source>
</reference>
<dbReference type="EMBL" id="BK015198">
    <property type="protein sequence ID" value="DAD95665.1"/>
    <property type="molecule type" value="Genomic_DNA"/>
</dbReference>
<name>A0A8S5NLT9_9CAUD</name>
<sequence length="48" mass="6076">MFQLAHWWGINPFELEERPLSDIQELLYQANEIHEEEERWRQQTKYSR</sequence>
<proteinExistence type="predicted"/>
<protein>
    <submittedName>
        <fullName evidence="1">Uncharacterized protein</fullName>
    </submittedName>
</protein>
<evidence type="ECO:0000313" key="1">
    <source>
        <dbReference type="EMBL" id="DAD95665.1"/>
    </source>
</evidence>
<organism evidence="1">
    <name type="scientific">Siphoviridae sp. ctQU013</name>
    <dbReference type="NCBI Taxonomy" id="2826329"/>
    <lineage>
        <taxon>Viruses</taxon>
        <taxon>Duplodnaviria</taxon>
        <taxon>Heunggongvirae</taxon>
        <taxon>Uroviricota</taxon>
        <taxon>Caudoviricetes</taxon>
    </lineage>
</organism>